<keyword evidence="5" id="KW-1185">Reference proteome</keyword>
<feature type="transmembrane region" description="Helical" evidence="2">
    <location>
        <begin position="305"/>
        <end position="330"/>
    </location>
</feature>
<feature type="transmembrane region" description="Helical" evidence="2">
    <location>
        <begin position="44"/>
        <end position="65"/>
    </location>
</feature>
<protein>
    <recommendedName>
        <fullName evidence="3">DUF4220 domain-containing protein</fullName>
    </recommendedName>
</protein>
<gene>
    <name evidence="4" type="ORF">RHSIM_Rhsim05G0197400</name>
</gene>
<dbReference type="OrthoDB" id="1689146at2759"/>
<dbReference type="EMBL" id="WJXA01000005">
    <property type="protein sequence ID" value="KAF7144069.1"/>
    <property type="molecule type" value="Genomic_DNA"/>
</dbReference>
<feature type="compositionally biased region" description="Low complexity" evidence="1">
    <location>
        <begin position="738"/>
        <end position="749"/>
    </location>
</feature>
<evidence type="ECO:0000259" key="3">
    <source>
        <dbReference type="Pfam" id="PF13968"/>
    </source>
</evidence>
<feature type="transmembrane region" description="Helical" evidence="2">
    <location>
        <begin position="499"/>
        <end position="515"/>
    </location>
</feature>
<dbReference type="PANTHER" id="PTHR31325">
    <property type="entry name" value="OS01G0798800 PROTEIN-RELATED"/>
    <property type="match status" value="1"/>
</dbReference>
<feature type="compositionally biased region" description="Pro residues" evidence="1">
    <location>
        <begin position="750"/>
        <end position="760"/>
    </location>
</feature>
<feature type="domain" description="DUF4220" evidence="3">
    <location>
        <begin position="51"/>
        <end position="374"/>
    </location>
</feature>
<evidence type="ECO:0000256" key="1">
    <source>
        <dbReference type="SAM" id="MobiDB-lite"/>
    </source>
</evidence>
<proteinExistence type="predicted"/>
<organism evidence="4 5">
    <name type="scientific">Rhododendron simsii</name>
    <name type="common">Sims's rhododendron</name>
    <dbReference type="NCBI Taxonomy" id="118357"/>
    <lineage>
        <taxon>Eukaryota</taxon>
        <taxon>Viridiplantae</taxon>
        <taxon>Streptophyta</taxon>
        <taxon>Embryophyta</taxon>
        <taxon>Tracheophyta</taxon>
        <taxon>Spermatophyta</taxon>
        <taxon>Magnoliopsida</taxon>
        <taxon>eudicotyledons</taxon>
        <taxon>Gunneridae</taxon>
        <taxon>Pentapetalae</taxon>
        <taxon>asterids</taxon>
        <taxon>Ericales</taxon>
        <taxon>Ericaceae</taxon>
        <taxon>Ericoideae</taxon>
        <taxon>Rhodoreae</taxon>
        <taxon>Rhododendron</taxon>
    </lineage>
</organism>
<dbReference type="InterPro" id="IPR025315">
    <property type="entry name" value="DUF4220"/>
</dbReference>
<feature type="region of interest" description="Disordered" evidence="1">
    <location>
        <begin position="646"/>
        <end position="676"/>
    </location>
</feature>
<feature type="compositionally biased region" description="Pro residues" evidence="1">
    <location>
        <begin position="647"/>
        <end position="658"/>
    </location>
</feature>
<dbReference type="AlphaFoldDB" id="A0A834LNK7"/>
<dbReference type="Pfam" id="PF13968">
    <property type="entry name" value="DUF4220"/>
    <property type="match status" value="1"/>
</dbReference>
<sequence>MDLILAQVQRLWNLWVVRILVLISLILQFILSIFGNRRKYISSLWFNVLIWSAYLTADWVATIALGKLSNPYINNYNNDNGLLRVMWAPMLMLHLGGPDTITAYSLEDNQLWLRHLWGLGAQLVMTFYVIMMSWRYSWFSFMSFPALVAGVIKCGERTWILKSVSVDKSGDIVPYGYLGDYNTTGYLGDYNTTEGACMRIFYIAHRCLKEFKPYVEYYNITENVFPLAQFLDRSVDIKLFWNALEVEMGLMYDLLYTKTVINHTKAGWILRGISFTCTVAALVGLFIWLIFIREDHLEKLDMVDLAITVVLLVGALALEIYAVIVLYLSFDWTMLWMVKKDHSRQATKLRQRFPFLFHEKRYWSRMMAQFDLLGFCIKEKSGHQKPIRRILGSVLGNDYEDKLNGYLHKTVVHVHPLLYTEILDFCGSLGVVSNRIVDEEDSNQERFAKRPFQEQIIIAHIATEVCDYLDRESASLENDNIDPSSWENNREISKTLSRYLMYLLFMCPSLLPLVISKETTVRDYTPDIGDAKDVSAACRYILERRTFDDIFAGDMTGMQKVERWKILKFMWLRMLCYAASKGQKNDHFQQLTQGGELLTFVWFFLPQSRTLGLNPELIGPRVLFLIGAVECILHFYPAYLRPNQNLPQPPTPPSPPSIFLPRLSAPKPKPTIASDPTLPSLLNPFLSPSLTSFSLSSAKTPHHLPPPRHPPSSTPPSAAAFPTLDTLCHQFQPAPPTRSLEAAQSSALSLPPPNSPPCPLPRLRHLPDHHQWRHPPREAPDQAADLDHPRPDGEAGTAAADSDGGVEEAGEDADVGANVLEDGDSVEGGLVVALAGLEDGGVDDEGVGCAAAVLQEAHRVVSS</sequence>
<evidence type="ECO:0000313" key="5">
    <source>
        <dbReference type="Proteomes" id="UP000626092"/>
    </source>
</evidence>
<keyword evidence="2" id="KW-1133">Transmembrane helix</keyword>
<dbReference type="Proteomes" id="UP000626092">
    <property type="component" value="Unassembled WGS sequence"/>
</dbReference>
<name>A0A834LNK7_RHOSS</name>
<evidence type="ECO:0000256" key="2">
    <source>
        <dbReference type="SAM" id="Phobius"/>
    </source>
</evidence>
<feature type="compositionally biased region" description="Basic and acidic residues" evidence="1">
    <location>
        <begin position="765"/>
        <end position="793"/>
    </location>
</feature>
<dbReference type="Pfam" id="PF04578">
    <property type="entry name" value="DUF594"/>
    <property type="match status" value="1"/>
</dbReference>
<keyword evidence="2" id="KW-0472">Membrane</keyword>
<reference evidence="4" key="1">
    <citation type="submission" date="2019-11" db="EMBL/GenBank/DDBJ databases">
        <authorList>
            <person name="Liu Y."/>
            <person name="Hou J."/>
            <person name="Li T.-Q."/>
            <person name="Guan C.-H."/>
            <person name="Wu X."/>
            <person name="Wu H.-Z."/>
            <person name="Ling F."/>
            <person name="Zhang R."/>
            <person name="Shi X.-G."/>
            <person name="Ren J.-P."/>
            <person name="Chen E.-F."/>
            <person name="Sun J.-M."/>
        </authorList>
    </citation>
    <scope>NUCLEOTIDE SEQUENCE</scope>
    <source>
        <strain evidence="4">Adult_tree_wgs_1</strain>
        <tissue evidence="4">Leaves</tissue>
    </source>
</reference>
<comment type="caution">
    <text evidence="4">The sequence shown here is derived from an EMBL/GenBank/DDBJ whole genome shotgun (WGS) entry which is preliminary data.</text>
</comment>
<feature type="transmembrane region" description="Helical" evidence="2">
    <location>
        <begin position="111"/>
        <end position="130"/>
    </location>
</feature>
<feature type="transmembrane region" description="Helical" evidence="2">
    <location>
        <begin position="12"/>
        <end position="32"/>
    </location>
</feature>
<feature type="transmembrane region" description="Helical" evidence="2">
    <location>
        <begin position="268"/>
        <end position="293"/>
    </location>
</feature>
<feature type="region of interest" description="Disordered" evidence="1">
    <location>
        <begin position="696"/>
        <end position="824"/>
    </location>
</feature>
<accession>A0A834LNK7</accession>
<dbReference type="InterPro" id="IPR007658">
    <property type="entry name" value="DUF594"/>
</dbReference>
<evidence type="ECO:0000313" key="4">
    <source>
        <dbReference type="EMBL" id="KAF7144069.1"/>
    </source>
</evidence>
<keyword evidence="2" id="KW-0812">Transmembrane</keyword>
<feature type="compositionally biased region" description="Acidic residues" evidence="1">
    <location>
        <begin position="804"/>
        <end position="814"/>
    </location>
</feature>